<sequence length="82" mass="8958">MAVESLATQEKVCCDASKSPPIMGISKSRELTGLQQVLDVCISRFAINSFDHDAMGRALSNLKLEGLDEILLRDAHHGSERC</sequence>
<keyword evidence="2" id="KW-1185">Reference proteome</keyword>
<dbReference type="EMBL" id="PGOL01001567">
    <property type="protein sequence ID" value="PKI56840.1"/>
    <property type="molecule type" value="Genomic_DNA"/>
</dbReference>
<gene>
    <name evidence="1" type="ORF">CRG98_022798</name>
</gene>
<accession>A0A2I0JLQ9</accession>
<comment type="caution">
    <text evidence="1">The sequence shown here is derived from an EMBL/GenBank/DDBJ whole genome shotgun (WGS) entry which is preliminary data.</text>
</comment>
<dbReference type="Proteomes" id="UP000233551">
    <property type="component" value="Unassembled WGS sequence"/>
</dbReference>
<reference evidence="1 2" key="1">
    <citation type="submission" date="2017-11" db="EMBL/GenBank/DDBJ databases">
        <title>De-novo sequencing of pomegranate (Punica granatum L.) genome.</title>
        <authorList>
            <person name="Akparov Z."/>
            <person name="Amiraslanov A."/>
            <person name="Hajiyeva S."/>
            <person name="Abbasov M."/>
            <person name="Kaur K."/>
            <person name="Hamwieh A."/>
            <person name="Solovyev V."/>
            <person name="Salamov A."/>
            <person name="Braich B."/>
            <person name="Kosarev P."/>
            <person name="Mahmoud A."/>
            <person name="Hajiyev E."/>
            <person name="Babayeva S."/>
            <person name="Izzatullayeva V."/>
            <person name="Mammadov A."/>
            <person name="Mammadov A."/>
            <person name="Sharifova S."/>
            <person name="Ojaghi J."/>
            <person name="Eynullazada K."/>
            <person name="Bayramov B."/>
            <person name="Abdulazimova A."/>
            <person name="Shahmuradov I."/>
        </authorList>
    </citation>
    <scope>NUCLEOTIDE SEQUENCE [LARGE SCALE GENOMIC DNA]</scope>
    <source>
        <strain evidence="2">cv. AG2017</strain>
        <tissue evidence="1">Leaf</tissue>
    </source>
</reference>
<name>A0A2I0JLQ9_PUNGR</name>
<dbReference type="AlphaFoldDB" id="A0A2I0JLQ9"/>
<evidence type="ECO:0000313" key="2">
    <source>
        <dbReference type="Proteomes" id="UP000233551"/>
    </source>
</evidence>
<protein>
    <submittedName>
        <fullName evidence="1">Uncharacterized protein</fullName>
    </submittedName>
</protein>
<proteinExistence type="predicted"/>
<organism evidence="1 2">
    <name type="scientific">Punica granatum</name>
    <name type="common">Pomegranate</name>
    <dbReference type="NCBI Taxonomy" id="22663"/>
    <lineage>
        <taxon>Eukaryota</taxon>
        <taxon>Viridiplantae</taxon>
        <taxon>Streptophyta</taxon>
        <taxon>Embryophyta</taxon>
        <taxon>Tracheophyta</taxon>
        <taxon>Spermatophyta</taxon>
        <taxon>Magnoliopsida</taxon>
        <taxon>eudicotyledons</taxon>
        <taxon>Gunneridae</taxon>
        <taxon>Pentapetalae</taxon>
        <taxon>rosids</taxon>
        <taxon>malvids</taxon>
        <taxon>Myrtales</taxon>
        <taxon>Lythraceae</taxon>
        <taxon>Punica</taxon>
    </lineage>
</organism>
<evidence type="ECO:0000313" key="1">
    <source>
        <dbReference type="EMBL" id="PKI56840.1"/>
    </source>
</evidence>